<name>A0AAQ4RUM8_GASAC</name>
<sequence length="786" mass="90356">MSSDVMFTSSRGVAYTGPAFRCTAPDLPDLLQLEMHLSPFPVELLTETLSRTRTLFLDHLEQHVKDVLSSAVTTVKERSKAAYWGRELQLKQLKIQHTQKQMYTPRLAELQLHTRLVKSHSEEVSDVLTSLRVEHQEHQAVLSERKQEVILNLSHVEAEAQRANSSTRLHALSSTLKGCLDQHIKDTQHLQTTFRQTVIVQLDRVKTRTAQLLSTFRLFREGGDFAPEELNSFQKKLKEETRRIRVTEESIYSELEEFESHNLKQLKETSEGLEEKLYSMRSELDFIEQIQDTMRKTRVQMKAEAASSKQQQIIISSKLEDLRKMMENTQVSTDQVCSLLSAVNEEFRKRCRYLDCPLVSSLSVLSVHESGQQVQSNSPPGLLQRRRTREDLLQDPLVEVIRSLNRSCEIQNAAAAEGEERGESPAGQSPVQQKCTQPLRLRRGDKSIRTERKFQVFGPEPEENPHSFSSSLNSLLWRTNDVLLLVAEDFYRRERSVLSRFLRVPDRLDQWAEGMQQRLLGYQDQMKKFLCMSREELDSQLCLLENLLLSLPAVLICNHEQRQEAELIEEVTEVRVKLEEKLSASEEEKSMNVKRLRVSLGEEELLSLSSREELRQQQLHSDICSLHLELQVCVKVRGEEFVTSLALLTEKLLSQLDELLLPEEAVQRSEVNTVTVATEEETGRKPCTVSRTRPGDSSPTNKDTDPPSGVTMATTTSVTTSRCTLGHQVIEQRDAAEKRLQQVLLLELSRSDEDKRRRLSELQSWNAHWRQQIHTLKQHTHTEAEM</sequence>
<feature type="compositionally biased region" description="Polar residues" evidence="2">
    <location>
        <begin position="689"/>
        <end position="701"/>
    </location>
</feature>
<feature type="domain" description="DUF4456" evidence="3">
    <location>
        <begin position="484"/>
        <end position="664"/>
    </location>
</feature>
<dbReference type="PANTHER" id="PTHR21444">
    <property type="entry name" value="COILED-COIL DOMAIN-CONTAINING PROTEIN 180"/>
    <property type="match status" value="1"/>
</dbReference>
<feature type="coiled-coil region" evidence="1">
    <location>
        <begin position="230"/>
        <end position="283"/>
    </location>
</feature>
<keyword evidence="5" id="KW-1185">Reference proteome</keyword>
<proteinExistence type="predicted"/>
<protein>
    <recommendedName>
        <fullName evidence="3">DUF4456 domain-containing protein</fullName>
    </recommendedName>
</protein>
<keyword evidence="1" id="KW-0175">Coiled coil</keyword>
<accession>A0AAQ4RUM8</accession>
<reference evidence="4" key="3">
    <citation type="submission" date="2025-09" db="UniProtKB">
        <authorList>
            <consortium name="Ensembl"/>
        </authorList>
    </citation>
    <scope>IDENTIFICATION</scope>
</reference>
<dbReference type="Proteomes" id="UP000007635">
    <property type="component" value="Chromosome XIII"/>
</dbReference>
<dbReference type="PANTHER" id="PTHR21444:SF14">
    <property type="entry name" value="COILED-COIL DOMAIN-CONTAINING PROTEIN 180"/>
    <property type="match status" value="1"/>
</dbReference>
<dbReference type="Pfam" id="PF14644">
    <property type="entry name" value="DUF4456"/>
    <property type="match status" value="1"/>
</dbReference>
<dbReference type="RefSeq" id="XP_040052091.1">
    <property type="nucleotide sequence ID" value="XM_040196157.1"/>
</dbReference>
<dbReference type="InterPro" id="IPR027914">
    <property type="entry name" value="DUF4456"/>
</dbReference>
<feature type="region of interest" description="Disordered" evidence="2">
    <location>
        <begin position="415"/>
        <end position="437"/>
    </location>
</feature>
<dbReference type="Ensembl" id="ENSGACT00000031489.1">
    <property type="protein sequence ID" value="ENSGACP00000066622.1"/>
    <property type="gene ID" value="ENSGACG00000010772.2"/>
</dbReference>
<evidence type="ECO:0000313" key="5">
    <source>
        <dbReference type="Proteomes" id="UP000007635"/>
    </source>
</evidence>
<evidence type="ECO:0000256" key="2">
    <source>
        <dbReference type="SAM" id="MobiDB-lite"/>
    </source>
</evidence>
<evidence type="ECO:0000256" key="1">
    <source>
        <dbReference type="SAM" id="Coils"/>
    </source>
</evidence>
<evidence type="ECO:0000259" key="3">
    <source>
        <dbReference type="Pfam" id="PF14644"/>
    </source>
</evidence>
<dbReference type="AlphaFoldDB" id="A0AAQ4RUM8"/>
<dbReference type="GeneID" id="120831043"/>
<organism evidence="4 5">
    <name type="scientific">Gasterosteus aculeatus aculeatus</name>
    <name type="common">three-spined stickleback</name>
    <dbReference type="NCBI Taxonomy" id="481459"/>
    <lineage>
        <taxon>Eukaryota</taxon>
        <taxon>Metazoa</taxon>
        <taxon>Chordata</taxon>
        <taxon>Craniata</taxon>
        <taxon>Vertebrata</taxon>
        <taxon>Euteleostomi</taxon>
        <taxon>Actinopterygii</taxon>
        <taxon>Neopterygii</taxon>
        <taxon>Teleostei</taxon>
        <taxon>Neoteleostei</taxon>
        <taxon>Acanthomorphata</taxon>
        <taxon>Eupercaria</taxon>
        <taxon>Perciformes</taxon>
        <taxon>Cottioidei</taxon>
        <taxon>Gasterosteales</taxon>
        <taxon>Gasterosteidae</taxon>
        <taxon>Gasterosteus</taxon>
    </lineage>
</organism>
<reference evidence="4" key="2">
    <citation type="submission" date="2025-08" db="UniProtKB">
        <authorList>
            <consortium name="Ensembl"/>
        </authorList>
    </citation>
    <scope>IDENTIFICATION</scope>
</reference>
<evidence type="ECO:0000313" key="4">
    <source>
        <dbReference type="Ensembl" id="ENSGACP00000066622.1"/>
    </source>
</evidence>
<reference evidence="4 5" key="1">
    <citation type="journal article" date="2021" name="G3 (Bethesda)">
        <title>Improved contiguity of the threespine stickleback genome using long-read sequencing.</title>
        <authorList>
            <person name="Nath S."/>
            <person name="Shaw D.E."/>
            <person name="White M.A."/>
        </authorList>
    </citation>
    <scope>NUCLEOTIDE SEQUENCE [LARGE SCALE GENOMIC DNA]</scope>
    <source>
        <strain evidence="4 5">Lake Benthic</strain>
    </source>
</reference>
<feature type="compositionally biased region" description="Polar residues" evidence="2">
    <location>
        <begin position="426"/>
        <end position="436"/>
    </location>
</feature>
<feature type="region of interest" description="Disordered" evidence="2">
    <location>
        <begin position="673"/>
        <end position="718"/>
    </location>
</feature>